<accession>A0A0D0NIB2</accession>
<comment type="caution">
    <text evidence="2">The sequence shown here is derived from an EMBL/GenBank/DDBJ whole genome shotgun (WGS) entry which is preliminary data.</text>
</comment>
<dbReference type="eggNOG" id="ENOG502Z8X1">
    <property type="taxonomic scope" value="Bacteria"/>
</dbReference>
<proteinExistence type="predicted"/>
<feature type="transmembrane region" description="Helical" evidence="1">
    <location>
        <begin position="103"/>
        <end position="123"/>
    </location>
</feature>
<keyword evidence="1" id="KW-0812">Transmembrane</keyword>
<dbReference type="EMBL" id="AONG01000017">
    <property type="protein sequence ID" value="KIQ68065.1"/>
    <property type="molecule type" value="Genomic_DNA"/>
</dbReference>
<evidence type="ECO:0000256" key="1">
    <source>
        <dbReference type="SAM" id="Phobius"/>
    </source>
</evidence>
<name>A0A0D0NIB2_9RHOB</name>
<sequence length="238" mass="23936">MTADFTNPGTTLMTDLHRAGGLAALVCAATYIFGFAFLFAVLLPAGFGIDGAEAEATLAAIAGARGAVTLWYFVIYVVNALALAILAAALAERIAIASPALGRLTFGFGIVWTVLVLGAGMVMNVGLGRVLPLHEAGDPAALELWRVVDLVENGLGGGNEIAGGAWALALGIAGLVTGRLPKALCWGGLVIGASGLLTVLPGIGEVPGAVFGLGYIVWFLGAGVVLLRGRSARSGAPA</sequence>
<organism evidence="2 3">
    <name type="scientific">Wenxinia marina DSM 24838</name>
    <dbReference type="NCBI Taxonomy" id="1123501"/>
    <lineage>
        <taxon>Bacteria</taxon>
        <taxon>Pseudomonadati</taxon>
        <taxon>Pseudomonadota</taxon>
        <taxon>Alphaproteobacteria</taxon>
        <taxon>Rhodobacterales</taxon>
        <taxon>Roseobacteraceae</taxon>
        <taxon>Wenxinia</taxon>
    </lineage>
</organism>
<feature type="transmembrane region" description="Helical" evidence="1">
    <location>
        <begin position="184"/>
        <end position="203"/>
    </location>
</feature>
<feature type="transmembrane region" description="Helical" evidence="1">
    <location>
        <begin position="69"/>
        <end position="91"/>
    </location>
</feature>
<evidence type="ECO:0008006" key="4">
    <source>
        <dbReference type="Google" id="ProtNLM"/>
    </source>
</evidence>
<feature type="transmembrane region" description="Helical" evidence="1">
    <location>
        <begin position="22"/>
        <end position="49"/>
    </location>
</feature>
<feature type="transmembrane region" description="Helical" evidence="1">
    <location>
        <begin position="161"/>
        <end position="177"/>
    </location>
</feature>
<gene>
    <name evidence="2" type="ORF">Wenmar_03280</name>
</gene>
<dbReference type="STRING" id="1123501.Wenmar_03280"/>
<keyword evidence="1" id="KW-1133">Transmembrane helix</keyword>
<protein>
    <recommendedName>
        <fullName evidence="4">DUF4386 family protein</fullName>
    </recommendedName>
</protein>
<evidence type="ECO:0000313" key="2">
    <source>
        <dbReference type="EMBL" id="KIQ68065.1"/>
    </source>
</evidence>
<keyword evidence="1" id="KW-0472">Membrane</keyword>
<keyword evidence="3" id="KW-1185">Reference proteome</keyword>
<dbReference type="PATRIC" id="fig|1123501.6.peg.3404"/>
<feature type="transmembrane region" description="Helical" evidence="1">
    <location>
        <begin position="209"/>
        <end position="227"/>
    </location>
</feature>
<evidence type="ECO:0000313" key="3">
    <source>
        <dbReference type="Proteomes" id="UP000035100"/>
    </source>
</evidence>
<dbReference type="Proteomes" id="UP000035100">
    <property type="component" value="Unassembled WGS sequence"/>
</dbReference>
<dbReference type="AlphaFoldDB" id="A0A0D0NIB2"/>
<reference evidence="2 3" key="1">
    <citation type="submission" date="2013-01" db="EMBL/GenBank/DDBJ databases">
        <authorList>
            <person name="Fiebig A."/>
            <person name="Goeker M."/>
            <person name="Klenk H.-P.P."/>
        </authorList>
    </citation>
    <scope>NUCLEOTIDE SEQUENCE [LARGE SCALE GENOMIC DNA]</scope>
    <source>
        <strain evidence="2 3">DSM 24838</strain>
    </source>
</reference>